<accession>A0A382GG98</accession>
<gene>
    <name evidence="3" type="ORF">METZ01_LOCUS226793</name>
</gene>
<dbReference type="Pfam" id="PF01261">
    <property type="entry name" value="AP_endonuc_2"/>
    <property type="match status" value="1"/>
</dbReference>
<feature type="domain" description="Xylose isomerase-like TIM barrel" evidence="2">
    <location>
        <begin position="33"/>
        <end position="285"/>
    </location>
</feature>
<organism evidence="3">
    <name type="scientific">marine metagenome</name>
    <dbReference type="NCBI Taxonomy" id="408172"/>
    <lineage>
        <taxon>unclassified sequences</taxon>
        <taxon>metagenomes</taxon>
        <taxon>ecological metagenomes</taxon>
    </lineage>
</organism>
<dbReference type="InterPro" id="IPR013022">
    <property type="entry name" value="Xyl_isomerase-like_TIM-brl"/>
</dbReference>
<evidence type="ECO:0000259" key="2">
    <source>
        <dbReference type="Pfam" id="PF01261"/>
    </source>
</evidence>
<name>A0A382GG98_9ZZZZ</name>
<feature type="compositionally biased region" description="Polar residues" evidence="1">
    <location>
        <begin position="125"/>
        <end position="137"/>
    </location>
</feature>
<proteinExistence type="predicted"/>
<dbReference type="InterPro" id="IPR036237">
    <property type="entry name" value="Xyl_isomerase-like_sf"/>
</dbReference>
<dbReference type="AlphaFoldDB" id="A0A382GG98"/>
<dbReference type="EMBL" id="UINC01055267">
    <property type="protein sequence ID" value="SVB73939.1"/>
    <property type="molecule type" value="Genomic_DNA"/>
</dbReference>
<reference evidence="3" key="1">
    <citation type="submission" date="2018-05" db="EMBL/GenBank/DDBJ databases">
        <authorList>
            <person name="Lanie J.A."/>
            <person name="Ng W.-L."/>
            <person name="Kazmierczak K.M."/>
            <person name="Andrzejewski T.M."/>
            <person name="Davidsen T.M."/>
            <person name="Wayne K.J."/>
            <person name="Tettelin H."/>
            <person name="Glass J.I."/>
            <person name="Rusch D."/>
            <person name="Podicherti R."/>
            <person name="Tsui H.-C.T."/>
            <person name="Winkler M.E."/>
        </authorList>
    </citation>
    <scope>NUCLEOTIDE SEQUENCE</scope>
</reference>
<evidence type="ECO:0000256" key="1">
    <source>
        <dbReference type="SAM" id="MobiDB-lite"/>
    </source>
</evidence>
<sequence>MKYCYANRRMTLYPNSVDPWALSPDDYTKEFLTRVKDMGFEALEMSTETLDRVGGTRETITEFTKRINGFGLDIGAIRSGGTLTEAKNGPENVKKMEKSINYAKFCRAEVVNGAISAPSRYPGNPTGSLPASGSGWPQAQDSSKDANIWVYDHLSKIYQDACDSASDENINISVEIHQNSPIDNSWSAVYLHELVNRENFGINPDLGNVLWNYDQPEESFEDCIDNVASISKYWHCKNLQTVYHPENQRSVFIRVPLPDGEIDYRYAITSMTNSGYTGYMAIEGASSGDQFYKDFQSINYAKSVIESLDV</sequence>
<dbReference type="InterPro" id="IPR050312">
    <property type="entry name" value="IolE/XylAMocC-like"/>
</dbReference>
<feature type="region of interest" description="Disordered" evidence="1">
    <location>
        <begin position="118"/>
        <end position="137"/>
    </location>
</feature>
<dbReference type="SUPFAM" id="SSF51658">
    <property type="entry name" value="Xylose isomerase-like"/>
    <property type="match status" value="1"/>
</dbReference>
<protein>
    <recommendedName>
        <fullName evidence="2">Xylose isomerase-like TIM barrel domain-containing protein</fullName>
    </recommendedName>
</protein>
<evidence type="ECO:0000313" key="3">
    <source>
        <dbReference type="EMBL" id="SVB73939.1"/>
    </source>
</evidence>
<dbReference type="PANTHER" id="PTHR12110">
    <property type="entry name" value="HYDROXYPYRUVATE ISOMERASE"/>
    <property type="match status" value="1"/>
</dbReference>
<dbReference type="Gene3D" id="3.20.20.150">
    <property type="entry name" value="Divalent-metal-dependent TIM barrel enzymes"/>
    <property type="match status" value="1"/>
</dbReference>